<feature type="transmembrane region" description="Helical" evidence="1">
    <location>
        <begin position="123"/>
        <end position="148"/>
    </location>
</feature>
<evidence type="ECO:0000256" key="1">
    <source>
        <dbReference type="SAM" id="Phobius"/>
    </source>
</evidence>
<feature type="transmembrane region" description="Helical" evidence="1">
    <location>
        <begin position="80"/>
        <end position="102"/>
    </location>
</feature>
<accession>A0A1H4G4D3</accession>
<keyword evidence="1" id="KW-1133">Transmembrane helix</keyword>
<evidence type="ECO:0000313" key="2">
    <source>
        <dbReference type="EMBL" id="SEB04473.1"/>
    </source>
</evidence>
<organism evidence="2 3">
    <name type="scientific">Thalassobacillus cyri</name>
    <dbReference type="NCBI Taxonomy" id="571932"/>
    <lineage>
        <taxon>Bacteria</taxon>
        <taxon>Bacillati</taxon>
        <taxon>Bacillota</taxon>
        <taxon>Bacilli</taxon>
        <taxon>Bacillales</taxon>
        <taxon>Bacillaceae</taxon>
        <taxon>Thalassobacillus</taxon>
    </lineage>
</organism>
<reference evidence="2 3" key="1">
    <citation type="submission" date="2016-10" db="EMBL/GenBank/DDBJ databases">
        <authorList>
            <person name="de Groot N.N."/>
        </authorList>
    </citation>
    <scope>NUCLEOTIDE SEQUENCE [LARGE SCALE GENOMIC DNA]</scope>
    <source>
        <strain evidence="2 3">CCM7597</strain>
    </source>
</reference>
<keyword evidence="3" id="KW-1185">Reference proteome</keyword>
<feature type="transmembrane region" description="Helical" evidence="1">
    <location>
        <begin position="267"/>
        <end position="285"/>
    </location>
</feature>
<feature type="transmembrane region" description="Helical" evidence="1">
    <location>
        <begin position="195"/>
        <end position="214"/>
    </location>
</feature>
<evidence type="ECO:0008006" key="4">
    <source>
        <dbReference type="Google" id="ProtNLM"/>
    </source>
</evidence>
<keyword evidence="1" id="KW-0812">Transmembrane</keyword>
<gene>
    <name evidence="2" type="ORF">SAMN05421743_1149</name>
</gene>
<dbReference type="Proteomes" id="UP000198584">
    <property type="component" value="Unassembled WGS sequence"/>
</dbReference>
<sequence length="291" mass="31959">MFIPLAGAFYLNAIASNFVLVYYLTSTLMRKGMVSVIGKAFIGLWKKEWALMKVYYFVVLIVGLVFAIGVSGSLQEARLFMITGVVLVLHMFILAALVIYSLNREADQLQLFLHNPQSAAILVGVKFLQSLLFMVVSMTIFGLITVLTAKQWVVLTFGELFLVVVIATMFIIGQALLLAVLLLFLWVIHQVLKTYLGGLSIVISIILFVAITGITSTIRSSAFYEQIVGWGYININIESVSSDLLSVFGVTVHGGMPGGIPVVLGEIVAWVLAITVLYILSIVLMDRKVEV</sequence>
<protein>
    <recommendedName>
        <fullName evidence="4">ABC-2 family transporter protein</fullName>
    </recommendedName>
</protein>
<dbReference type="STRING" id="571932.SAMN05421743_1149"/>
<feature type="transmembrane region" description="Helical" evidence="1">
    <location>
        <begin position="6"/>
        <end position="25"/>
    </location>
</feature>
<dbReference type="AlphaFoldDB" id="A0A1H4G4D3"/>
<keyword evidence="1" id="KW-0472">Membrane</keyword>
<name>A0A1H4G4D3_9BACI</name>
<feature type="transmembrane region" description="Helical" evidence="1">
    <location>
        <begin position="54"/>
        <end position="74"/>
    </location>
</feature>
<evidence type="ECO:0000313" key="3">
    <source>
        <dbReference type="Proteomes" id="UP000198584"/>
    </source>
</evidence>
<proteinExistence type="predicted"/>
<feature type="transmembrane region" description="Helical" evidence="1">
    <location>
        <begin position="160"/>
        <end position="188"/>
    </location>
</feature>
<dbReference type="EMBL" id="FNQR01000014">
    <property type="protein sequence ID" value="SEB04473.1"/>
    <property type="molecule type" value="Genomic_DNA"/>
</dbReference>